<evidence type="ECO:0000256" key="3">
    <source>
        <dbReference type="ARBA" id="ARBA00022801"/>
    </source>
</evidence>
<evidence type="ECO:0000256" key="4">
    <source>
        <dbReference type="ARBA" id="ARBA00022807"/>
    </source>
</evidence>
<comment type="similarity">
    <text evidence="1">Belongs to the peptidase C48 family.</text>
</comment>
<evidence type="ECO:0000259" key="5">
    <source>
        <dbReference type="PROSITE" id="PS50600"/>
    </source>
</evidence>
<reference evidence="6" key="2">
    <citation type="submission" date="2020-05" db="UniProtKB">
        <authorList>
            <consortium name="EnsemblMetazoa"/>
        </authorList>
    </citation>
    <scope>IDENTIFICATION</scope>
    <source>
        <strain evidence="6">IAEA</strain>
    </source>
</reference>
<dbReference type="PROSITE" id="PS50600">
    <property type="entry name" value="ULP_PROTEASE"/>
    <property type="match status" value="1"/>
</dbReference>
<dbReference type="GO" id="GO:0008234">
    <property type="term" value="F:cysteine-type peptidase activity"/>
    <property type="evidence" value="ECO:0007669"/>
    <property type="project" value="UniProtKB-KW"/>
</dbReference>
<evidence type="ECO:0000256" key="1">
    <source>
        <dbReference type="ARBA" id="ARBA00005234"/>
    </source>
</evidence>
<dbReference type="SUPFAM" id="SSF54001">
    <property type="entry name" value="Cysteine proteinases"/>
    <property type="match status" value="1"/>
</dbReference>
<dbReference type="VEuPathDB" id="VectorBase:GBRI002357"/>
<dbReference type="AlphaFoldDB" id="A0A1A9W0Y2"/>
<protein>
    <recommendedName>
        <fullName evidence="5">Ubiquitin-like protease family profile domain-containing protein</fullName>
    </recommendedName>
</protein>
<keyword evidence="3" id="KW-0378">Hydrolase</keyword>
<evidence type="ECO:0000256" key="2">
    <source>
        <dbReference type="ARBA" id="ARBA00022670"/>
    </source>
</evidence>
<keyword evidence="2" id="KW-0645">Protease</keyword>
<dbReference type="GO" id="GO:0016926">
    <property type="term" value="P:protein desumoylation"/>
    <property type="evidence" value="ECO:0007669"/>
    <property type="project" value="UniProtKB-ARBA"/>
</dbReference>
<sequence length="470" mass="53522">MFDERSIGEARARILGFIIRTPPPLSTVTRALKRYAAIVNTGNLELVAICHECDLAENARIEPLTPDEITVLTAVLAHDELVRTSGILSERRLMSFFIVLGSDGNTTEHEFIRATLTMVSTIEKNSFTDAWVSSRWNALITDAPDMSESYPVPIQTLTQYSNIFQICMPNYQAKISTLVYNHHLAKTAGLDTLMRIIQQSRVPHVAGLNAICELVIRPTSTDEDYQHSNTSFHSSNTVSLSENNCSESNVFGDKAYAMGVRNENNCSDRLISRPEPNWELISRPEPNWELVCKQSRRISPLDKDSLLIHVCIHNHWRLFIIIHPNPETKKSKIYIIDSLPEYPNLEIVMNIRRYLKYVYHAQYGVEISIDETTLPSYEMPVPRQPSRNDCGIYTIKNLERYLCRGDNAWDPADFQVDWCTVEEASRARMEIAALILRLSGEMKGAKTKTTRLIGPNAKKFYSALVQRDQR</sequence>
<evidence type="ECO:0000313" key="6">
    <source>
        <dbReference type="EnsemblMetazoa" id="GBRI002357-PA"/>
    </source>
</evidence>
<dbReference type="GO" id="GO:0006508">
    <property type="term" value="P:proteolysis"/>
    <property type="evidence" value="ECO:0007669"/>
    <property type="project" value="UniProtKB-KW"/>
</dbReference>
<organism evidence="6 7">
    <name type="scientific">Glossina brevipalpis</name>
    <dbReference type="NCBI Taxonomy" id="37001"/>
    <lineage>
        <taxon>Eukaryota</taxon>
        <taxon>Metazoa</taxon>
        <taxon>Ecdysozoa</taxon>
        <taxon>Arthropoda</taxon>
        <taxon>Hexapoda</taxon>
        <taxon>Insecta</taxon>
        <taxon>Pterygota</taxon>
        <taxon>Neoptera</taxon>
        <taxon>Endopterygota</taxon>
        <taxon>Diptera</taxon>
        <taxon>Brachycera</taxon>
        <taxon>Muscomorpha</taxon>
        <taxon>Hippoboscoidea</taxon>
        <taxon>Glossinidae</taxon>
        <taxon>Glossina</taxon>
    </lineage>
</organism>
<dbReference type="Proteomes" id="UP000091820">
    <property type="component" value="Unassembled WGS sequence"/>
</dbReference>
<reference evidence="7" key="1">
    <citation type="submission" date="2014-03" db="EMBL/GenBank/DDBJ databases">
        <authorList>
            <person name="Aksoy S."/>
            <person name="Warren W."/>
            <person name="Wilson R.K."/>
        </authorList>
    </citation>
    <scope>NUCLEOTIDE SEQUENCE [LARGE SCALE GENOMIC DNA]</scope>
    <source>
        <strain evidence="7">IAEA</strain>
    </source>
</reference>
<name>A0A1A9W0Y2_9MUSC</name>
<dbReference type="EnsemblMetazoa" id="GBRI002357-RA">
    <property type="protein sequence ID" value="GBRI002357-PA"/>
    <property type="gene ID" value="GBRI002357"/>
</dbReference>
<proteinExistence type="inferred from homology"/>
<dbReference type="InterPro" id="IPR003653">
    <property type="entry name" value="Peptidase_C48_C"/>
</dbReference>
<dbReference type="PANTHER" id="PTHR46915:SF2">
    <property type="entry name" value="UBIQUITIN-LIKE PROTEASE 4"/>
    <property type="match status" value="1"/>
</dbReference>
<keyword evidence="4" id="KW-0788">Thiol protease</keyword>
<accession>A0A1A9W0Y2</accession>
<dbReference type="Gene3D" id="3.40.395.10">
    <property type="entry name" value="Adenoviral Proteinase, Chain A"/>
    <property type="match status" value="1"/>
</dbReference>
<keyword evidence="7" id="KW-1185">Reference proteome</keyword>
<dbReference type="Pfam" id="PF02902">
    <property type="entry name" value="Peptidase_C48"/>
    <property type="match status" value="1"/>
</dbReference>
<dbReference type="InterPro" id="IPR038765">
    <property type="entry name" value="Papain-like_cys_pep_sf"/>
</dbReference>
<dbReference type="PANTHER" id="PTHR46915">
    <property type="entry name" value="UBIQUITIN-LIKE PROTEASE 4-RELATED"/>
    <property type="match status" value="1"/>
</dbReference>
<feature type="domain" description="Ubiquitin-like protease family profile" evidence="5">
    <location>
        <begin position="230"/>
        <end position="401"/>
    </location>
</feature>
<evidence type="ECO:0000313" key="7">
    <source>
        <dbReference type="Proteomes" id="UP000091820"/>
    </source>
</evidence>